<evidence type="ECO:0000259" key="3">
    <source>
        <dbReference type="SMART" id="SM00093"/>
    </source>
</evidence>
<comment type="similarity">
    <text evidence="1 2">Belongs to the serpin family.</text>
</comment>
<dbReference type="InterPro" id="IPR023796">
    <property type="entry name" value="Serpin_dom"/>
</dbReference>
<dbReference type="FunFam" id="3.30.497.10:FF:000001">
    <property type="entry name" value="Serine protease inhibitor"/>
    <property type="match status" value="1"/>
</dbReference>
<dbReference type="InterPro" id="IPR036186">
    <property type="entry name" value="Serpin_sf"/>
</dbReference>
<evidence type="ECO:0000313" key="4">
    <source>
        <dbReference type="Ensembl" id="ENSMNEP00000044534.1"/>
    </source>
</evidence>
<dbReference type="Ensembl" id="ENSMNET00000069045.1">
    <property type="protein sequence ID" value="ENSMNEP00000044534.1"/>
    <property type="gene ID" value="ENSMNEG00000044845.1"/>
</dbReference>
<dbReference type="InterPro" id="IPR000215">
    <property type="entry name" value="Serpin_fam"/>
</dbReference>
<protein>
    <submittedName>
        <fullName evidence="4">Serpin family A member 4</fullName>
    </submittedName>
</protein>
<dbReference type="STRING" id="9545.ENSMNEP00000044534"/>
<dbReference type="Pfam" id="PF00079">
    <property type="entry name" value="Serpin"/>
    <property type="match status" value="1"/>
</dbReference>
<evidence type="ECO:0000256" key="2">
    <source>
        <dbReference type="RuleBase" id="RU000411"/>
    </source>
</evidence>
<dbReference type="PANTHER" id="PTHR11461:SF194">
    <property type="entry name" value="KALLISTATIN"/>
    <property type="match status" value="1"/>
</dbReference>
<sequence length="507" mass="57374">MRGVCLVCLKHCHPIVLLSPYMWKVVGVTLPFTSSSAGVEGVTHDLWVLAHCPPSQQAQVFCWGNFLGILFPPIGLRVQRMHLIDYLLLLLIGLLALSHGQLHVEHDGESCSNSSHQQILETGEGSPSLKIAPANADFAFHFYYLIASETPGKNIFFSPLSISAAYAMLSLGACSHSRSQILEGLGFNLMELSESDIHRGFQHLLHTISLPGHGLETRVGSALFLSHNLKFLAKFLNDTTAFYEAKLFHTNFYDTVGTIQLINDHVKKETRGKIVDLVSELKKDVLMVLVNYIYFKALWEKPFISSRTTPKDFYVDENTTVQVPMMLQDQEHHWYLHDRYLPCSVLRMDYKGDATVFFILPNEGKMREIEEVLTPEMLMRWNNLLQKRNFYKKLELHFPKFSISGSYVLDQILPRLGFVDLFSKWADLSGITKQRKLEASKSFHKATLDVDEAGTEAAAATSFAVKFFSAQTNRHVLRFNRPFLVVIFSTSTQSVLFLGKVVDPTKP</sequence>
<reference evidence="4" key="2">
    <citation type="submission" date="2025-09" db="UniProtKB">
        <authorList>
            <consortium name="Ensembl"/>
        </authorList>
    </citation>
    <scope>IDENTIFICATION</scope>
</reference>
<dbReference type="InterPro" id="IPR042185">
    <property type="entry name" value="Serpin_sf_2"/>
</dbReference>
<accession>A0A2K6E8R9</accession>
<dbReference type="Bgee" id="ENSMNEG00000044845">
    <property type="expression patterns" value="Expressed in liver"/>
</dbReference>
<evidence type="ECO:0000313" key="5">
    <source>
        <dbReference type="Proteomes" id="UP000233120"/>
    </source>
</evidence>
<gene>
    <name evidence="4" type="primary">SERPINA4</name>
</gene>
<dbReference type="PROSITE" id="PS00284">
    <property type="entry name" value="SERPIN"/>
    <property type="match status" value="1"/>
</dbReference>
<dbReference type="GeneTree" id="ENSGT00940000160877"/>
<proteinExistence type="inferred from homology"/>
<dbReference type="GO" id="GO:0004867">
    <property type="term" value="F:serine-type endopeptidase inhibitor activity"/>
    <property type="evidence" value="ECO:0007669"/>
    <property type="project" value="InterPro"/>
</dbReference>
<dbReference type="SUPFAM" id="SSF56574">
    <property type="entry name" value="Serpins"/>
    <property type="match status" value="1"/>
</dbReference>
<dbReference type="FunFam" id="2.30.39.10:FF:000002">
    <property type="entry name" value="Serpin family D member 1"/>
    <property type="match status" value="1"/>
</dbReference>
<dbReference type="AlphaFoldDB" id="A0A2K6E8R9"/>
<reference evidence="4" key="1">
    <citation type="submission" date="2025-08" db="UniProtKB">
        <authorList>
            <consortium name="Ensembl"/>
        </authorList>
    </citation>
    <scope>IDENTIFICATION</scope>
</reference>
<dbReference type="PANTHER" id="PTHR11461">
    <property type="entry name" value="SERINE PROTEASE INHIBITOR, SERPIN"/>
    <property type="match status" value="1"/>
</dbReference>
<dbReference type="InterPro" id="IPR023795">
    <property type="entry name" value="Serpin_CS"/>
</dbReference>
<keyword evidence="5" id="KW-1185">Reference proteome</keyword>
<dbReference type="OMA" id="LWFNRPF"/>
<name>A0A2K6E8R9_MACNE</name>
<dbReference type="Gene3D" id="2.30.39.10">
    <property type="entry name" value="Alpha-1-antitrypsin, domain 1"/>
    <property type="match status" value="1"/>
</dbReference>
<dbReference type="CDD" id="cd19552">
    <property type="entry name" value="serpinA4_KST"/>
    <property type="match status" value="1"/>
</dbReference>
<organism evidence="4 5">
    <name type="scientific">Macaca nemestrina</name>
    <name type="common">Pig-tailed macaque</name>
    <dbReference type="NCBI Taxonomy" id="9545"/>
    <lineage>
        <taxon>Eukaryota</taxon>
        <taxon>Metazoa</taxon>
        <taxon>Chordata</taxon>
        <taxon>Craniata</taxon>
        <taxon>Vertebrata</taxon>
        <taxon>Euteleostomi</taxon>
        <taxon>Mammalia</taxon>
        <taxon>Eutheria</taxon>
        <taxon>Euarchontoglires</taxon>
        <taxon>Primates</taxon>
        <taxon>Haplorrhini</taxon>
        <taxon>Catarrhini</taxon>
        <taxon>Cercopithecidae</taxon>
        <taxon>Cercopithecinae</taxon>
        <taxon>Macaca</taxon>
    </lineage>
</organism>
<feature type="domain" description="Serpin" evidence="3">
    <location>
        <begin position="140"/>
        <end position="504"/>
    </location>
</feature>
<dbReference type="GO" id="GO:0005615">
    <property type="term" value="C:extracellular space"/>
    <property type="evidence" value="ECO:0007669"/>
    <property type="project" value="InterPro"/>
</dbReference>
<dbReference type="InterPro" id="IPR042178">
    <property type="entry name" value="Serpin_sf_1"/>
</dbReference>
<dbReference type="SMART" id="SM00093">
    <property type="entry name" value="SERPIN"/>
    <property type="match status" value="1"/>
</dbReference>
<evidence type="ECO:0000256" key="1">
    <source>
        <dbReference type="ARBA" id="ARBA00009500"/>
    </source>
</evidence>
<dbReference type="FunFam" id="2.10.310.10:FF:000001">
    <property type="entry name" value="Serpin family A member 1"/>
    <property type="match status" value="1"/>
</dbReference>
<dbReference type="Gene3D" id="3.30.497.10">
    <property type="entry name" value="Antithrombin, subunit I, domain 2"/>
    <property type="match status" value="1"/>
</dbReference>
<dbReference type="Gene3D" id="2.10.310.10">
    <property type="entry name" value="Serpins superfamily"/>
    <property type="match status" value="1"/>
</dbReference>
<dbReference type="Proteomes" id="UP000233120">
    <property type="component" value="Unassembled WGS sequence"/>
</dbReference>